<organism evidence="1 2">
    <name type="scientific">Oedothorax gibbosus</name>
    <dbReference type="NCBI Taxonomy" id="931172"/>
    <lineage>
        <taxon>Eukaryota</taxon>
        <taxon>Metazoa</taxon>
        <taxon>Ecdysozoa</taxon>
        <taxon>Arthropoda</taxon>
        <taxon>Chelicerata</taxon>
        <taxon>Arachnida</taxon>
        <taxon>Araneae</taxon>
        <taxon>Araneomorphae</taxon>
        <taxon>Entelegynae</taxon>
        <taxon>Araneoidea</taxon>
        <taxon>Linyphiidae</taxon>
        <taxon>Erigoninae</taxon>
        <taxon>Oedothorax</taxon>
    </lineage>
</organism>
<evidence type="ECO:0000313" key="1">
    <source>
        <dbReference type="EMBL" id="KAG8188457.1"/>
    </source>
</evidence>
<dbReference type="EMBL" id="JAFNEN010000238">
    <property type="protein sequence ID" value="KAG8188457.1"/>
    <property type="molecule type" value="Genomic_DNA"/>
</dbReference>
<reference evidence="1 2" key="1">
    <citation type="journal article" date="2022" name="Nat. Ecol. Evol.">
        <title>A masculinizing supergene underlies an exaggerated male reproductive morph in a spider.</title>
        <authorList>
            <person name="Hendrickx F."/>
            <person name="De Corte Z."/>
            <person name="Sonet G."/>
            <person name="Van Belleghem S.M."/>
            <person name="Kostlbacher S."/>
            <person name="Vangestel C."/>
        </authorList>
    </citation>
    <scope>NUCLEOTIDE SEQUENCE [LARGE SCALE GENOMIC DNA]</scope>
    <source>
        <strain evidence="1">W744_W776</strain>
    </source>
</reference>
<proteinExistence type="predicted"/>
<protein>
    <submittedName>
        <fullName evidence="1">Uncharacterized protein</fullName>
    </submittedName>
</protein>
<keyword evidence="2" id="KW-1185">Reference proteome</keyword>
<comment type="caution">
    <text evidence="1">The sequence shown here is derived from an EMBL/GenBank/DDBJ whole genome shotgun (WGS) entry which is preliminary data.</text>
</comment>
<accession>A0AAV6UVT2</accession>
<dbReference type="Proteomes" id="UP000827092">
    <property type="component" value="Unassembled WGS sequence"/>
</dbReference>
<gene>
    <name evidence="1" type="ORF">JTE90_008022</name>
</gene>
<evidence type="ECO:0000313" key="2">
    <source>
        <dbReference type="Proteomes" id="UP000827092"/>
    </source>
</evidence>
<sequence length="125" mass="14296">MSLLFNQVDVSLFVWLPRPTSLPIGLEVVLLWLDRIISELQESQPPRKRINYFRPMKDSVRLLPVCSVIDIGCSMLGTTFPLICQVVCYDILGALPLLMPPPPSKYQAIWDDLVRWGPDIFQRGQ</sequence>
<dbReference type="AlphaFoldDB" id="A0AAV6UVT2"/>
<name>A0AAV6UVT2_9ARAC</name>